<dbReference type="AlphaFoldDB" id="A0A8H9C8Y2"/>
<dbReference type="KEGG" id="mind:mvi_48820"/>
<reference evidence="2" key="1">
    <citation type="submission" date="2020-11" db="EMBL/GenBank/DDBJ databases">
        <title>Complete genome sequence of a novel pathogenic Methylobacterium strain isolated from rice in Vietnam.</title>
        <authorList>
            <person name="Lai K."/>
            <person name="Okazaki S."/>
            <person name="Higashi K."/>
            <person name="Mori H."/>
            <person name="Toyoda A."/>
            <person name="Kurokawa K."/>
        </authorList>
    </citation>
    <scope>NUCLEOTIDE SEQUENCE</scope>
    <source>
        <strain evidence="2">VL1</strain>
    </source>
</reference>
<dbReference type="EMBL" id="AP024145">
    <property type="protein sequence ID" value="BCM86421.1"/>
    <property type="molecule type" value="Genomic_DNA"/>
</dbReference>
<accession>A0A8H9C8Y2</accession>
<proteinExistence type="predicted"/>
<organism evidence="2 3">
    <name type="scientific">Methylobacterium indicum</name>
    <dbReference type="NCBI Taxonomy" id="1775910"/>
    <lineage>
        <taxon>Bacteria</taxon>
        <taxon>Pseudomonadati</taxon>
        <taxon>Pseudomonadota</taxon>
        <taxon>Alphaproteobacteria</taxon>
        <taxon>Hyphomicrobiales</taxon>
        <taxon>Methylobacteriaceae</taxon>
        <taxon>Methylobacterium</taxon>
    </lineage>
</organism>
<sequence>MIPLPTPALAAMTGEAMTCEAMTCEAMTCTVTTLAALSREPAAWDALVAGADRPTPDYSRRVLEAHRDNGLAPADLPCLAVRRGPDLVALLPYRIGRGPLGWGRVARPFTSPYLTVTAPLVVAGPDGPPALAALAAGMRGLGCPWWWPLLPTEDGVGPAFLAALARDGWGRAEVSAFQRPVLDRRASHDAFLKGHPHKGRLKDLRRRRRRLEEAGLLSVEAVGPDGDLAGAVAEFLALERRGWKGRAGTALACRPGTAGFARDVFRAGDGPVTTRADLLRLDGRVVAASLALVCGGTAMLLKTAYDEDLRQLAPGVVLEAEIVQALHETRFADRLDSATLASAVLDDLYPERTRIAETMLSPPGGPAPSRLADRARRQQAAKAWLKAWLKARLARLRRR</sequence>
<dbReference type="Pfam" id="PF13480">
    <property type="entry name" value="Acetyltransf_6"/>
    <property type="match status" value="1"/>
</dbReference>
<dbReference type="RefSeq" id="WP_244748690.1">
    <property type="nucleotide sequence ID" value="NZ_AP024145.1"/>
</dbReference>
<feature type="domain" description="BioF2-like acetyltransferase" evidence="1">
    <location>
        <begin position="200"/>
        <end position="330"/>
    </location>
</feature>
<dbReference type="SUPFAM" id="SSF55729">
    <property type="entry name" value="Acyl-CoA N-acyltransferases (Nat)"/>
    <property type="match status" value="1"/>
</dbReference>
<name>A0A8H9C8Y2_9HYPH</name>
<evidence type="ECO:0000313" key="3">
    <source>
        <dbReference type="Proteomes" id="UP000663508"/>
    </source>
</evidence>
<protein>
    <recommendedName>
        <fullName evidence="1">BioF2-like acetyltransferase domain-containing protein</fullName>
    </recommendedName>
</protein>
<gene>
    <name evidence="2" type="ORF">mvi_48820</name>
</gene>
<dbReference type="InterPro" id="IPR016181">
    <property type="entry name" value="Acyl_CoA_acyltransferase"/>
</dbReference>
<dbReference type="Proteomes" id="UP000663508">
    <property type="component" value="Chromosome"/>
</dbReference>
<evidence type="ECO:0000259" key="1">
    <source>
        <dbReference type="Pfam" id="PF13480"/>
    </source>
</evidence>
<dbReference type="InterPro" id="IPR038740">
    <property type="entry name" value="BioF2-like_GNAT_dom"/>
</dbReference>
<evidence type="ECO:0000313" key="2">
    <source>
        <dbReference type="EMBL" id="BCM86421.1"/>
    </source>
</evidence>